<dbReference type="EMBL" id="CAXAMN010000002">
    <property type="protein sequence ID" value="CAK8985498.1"/>
    <property type="molecule type" value="Genomic_DNA"/>
</dbReference>
<evidence type="ECO:0000313" key="3">
    <source>
        <dbReference type="Proteomes" id="UP001642484"/>
    </source>
</evidence>
<gene>
    <name evidence="2" type="ORF">CCMP2556_LOCUS146</name>
</gene>
<reference evidence="2 3" key="1">
    <citation type="submission" date="2024-02" db="EMBL/GenBank/DDBJ databases">
        <authorList>
            <person name="Chen Y."/>
            <person name="Shah S."/>
            <person name="Dougan E. K."/>
            <person name="Thang M."/>
            <person name="Chan C."/>
        </authorList>
    </citation>
    <scope>NUCLEOTIDE SEQUENCE [LARGE SCALE GENOMIC DNA]</scope>
</reference>
<organism evidence="2 3">
    <name type="scientific">Durusdinium trenchii</name>
    <dbReference type="NCBI Taxonomy" id="1381693"/>
    <lineage>
        <taxon>Eukaryota</taxon>
        <taxon>Sar</taxon>
        <taxon>Alveolata</taxon>
        <taxon>Dinophyceae</taxon>
        <taxon>Suessiales</taxon>
        <taxon>Symbiodiniaceae</taxon>
        <taxon>Durusdinium</taxon>
    </lineage>
</organism>
<name>A0ABP0H5K0_9DINO</name>
<comment type="caution">
    <text evidence="2">The sequence shown here is derived from an EMBL/GenBank/DDBJ whole genome shotgun (WGS) entry which is preliminary data.</text>
</comment>
<dbReference type="Proteomes" id="UP001642484">
    <property type="component" value="Unassembled WGS sequence"/>
</dbReference>
<evidence type="ECO:0000313" key="2">
    <source>
        <dbReference type="EMBL" id="CAK8985498.1"/>
    </source>
</evidence>
<evidence type="ECO:0000256" key="1">
    <source>
        <dbReference type="SAM" id="MobiDB-lite"/>
    </source>
</evidence>
<keyword evidence="3" id="KW-1185">Reference proteome</keyword>
<sequence length="281" mass="30727">MLSIGQPREMCLGAVNVHGQTICNCHVPPQNHNKVVTKVEEKLPEKADIAPAVEELLRTAVAATAEAPNRAVKRRVRQRLHKKLGAVLNKEEFDRAMERFHDAVEAQRLQQEENLRAQKRGNLAAQPVVNRAAAVKPSPAFVAVPVVMVPATGQPGRSQPMQMPMPQGLQPGWNVPVVCAVQDVKQVQEHVRVPQMPMKTGLVPPQKAFNFCAAQAPNGFYAPPQEDSDGESIGQGVTFQRARSEGDCGTGSEMPGENLPVERTFIQFSTHGDSCKRSRSQ</sequence>
<feature type="region of interest" description="Disordered" evidence="1">
    <location>
        <begin position="222"/>
        <end position="281"/>
    </location>
</feature>
<accession>A0ABP0H5K0</accession>
<protein>
    <submittedName>
        <fullName evidence="2">Uncharacterized protein</fullName>
    </submittedName>
</protein>
<proteinExistence type="predicted"/>